<evidence type="ECO:0000259" key="2">
    <source>
        <dbReference type="Pfam" id="PF09361"/>
    </source>
</evidence>
<accession>A0A245ZK57</accession>
<dbReference type="Proteomes" id="UP000197290">
    <property type="component" value="Unassembled WGS sequence"/>
</dbReference>
<dbReference type="InterPro" id="IPR018968">
    <property type="entry name" value="Phasin"/>
</dbReference>
<name>A0A245ZK57_9SPHN</name>
<comment type="caution">
    <text evidence="3">The sequence shown here is derived from an EMBL/GenBank/DDBJ whole genome shotgun (WGS) entry which is preliminary data.</text>
</comment>
<dbReference type="AlphaFoldDB" id="A0A245ZK57"/>
<proteinExistence type="predicted"/>
<dbReference type="RefSeq" id="WP_088367163.1">
    <property type="nucleotide sequence ID" value="NZ_NBBI01000003.1"/>
</dbReference>
<dbReference type="Pfam" id="PF09361">
    <property type="entry name" value="Phasin_2"/>
    <property type="match status" value="1"/>
</dbReference>
<feature type="compositionally biased region" description="Basic and acidic residues" evidence="1">
    <location>
        <begin position="63"/>
        <end position="72"/>
    </location>
</feature>
<keyword evidence="4" id="KW-1185">Reference proteome</keyword>
<feature type="region of interest" description="Disordered" evidence="1">
    <location>
        <begin position="1"/>
        <end position="83"/>
    </location>
</feature>
<feature type="domain" description="Phasin" evidence="2">
    <location>
        <begin position="107"/>
        <end position="206"/>
    </location>
</feature>
<sequence length="217" mass="22740">MSVTSEPTTSLAAIADELAGADGPSPVPPVLKAPARKNKPAPTAKAATIVSQESATVEPAAEPADRSAKETSMDETIQSTTTTTKTMFAEASERAKAQMEKSAKAFEDMNAFGKGNVEAIVESSKIAARGFEQMGQDAASYMKSSYESATGMFRSMAAIKSPTELFQLQSDFARSSFDAFVAQSSRSTESALKLAGEIAQPISNRVAIAVEKVKVAA</sequence>
<evidence type="ECO:0000313" key="4">
    <source>
        <dbReference type="Proteomes" id="UP000197290"/>
    </source>
</evidence>
<evidence type="ECO:0000313" key="3">
    <source>
        <dbReference type="EMBL" id="OWK30131.1"/>
    </source>
</evidence>
<organism evidence="3 4">
    <name type="scientific">Sphingomonas dokdonensis</name>
    <dbReference type="NCBI Taxonomy" id="344880"/>
    <lineage>
        <taxon>Bacteria</taxon>
        <taxon>Pseudomonadati</taxon>
        <taxon>Pseudomonadota</taxon>
        <taxon>Alphaproteobacteria</taxon>
        <taxon>Sphingomonadales</taxon>
        <taxon>Sphingomonadaceae</taxon>
        <taxon>Sphingomonas</taxon>
    </lineage>
</organism>
<gene>
    <name evidence="3" type="ORF">SPDO_18130</name>
</gene>
<dbReference type="InterPro" id="IPR010127">
    <property type="entry name" value="Phasin_subfam-1"/>
</dbReference>
<dbReference type="EMBL" id="NBBI01000003">
    <property type="protein sequence ID" value="OWK30131.1"/>
    <property type="molecule type" value="Genomic_DNA"/>
</dbReference>
<protein>
    <submittedName>
        <fullName evidence="3">Phasin protein</fullName>
    </submittedName>
</protein>
<dbReference type="NCBIfam" id="TIGR01841">
    <property type="entry name" value="phasin"/>
    <property type="match status" value="1"/>
</dbReference>
<dbReference type="OrthoDB" id="8479795at2"/>
<evidence type="ECO:0000256" key="1">
    <source>
        <dbReference type="SAM" id="MobiDB-lite"/>
    </source>
</evidence>
<reference evidence="3 4" key="1">
    <citation type="submission" date="2017-03" db="EMBL/GenBank/DDBJ databases">
        <title>Genome sequence of Sphingomonas dokdonensis DSM 21029.</title>
        <authorList>
            <person name="Poehlein A."/>
            <person name="Wuebbeler J.H."/>
            <person name="Steinbuechel A."/>
            <person name="Daniel R."/>
        </authorList>
    </citation>
    <scope>NUCLEOTIDE SEQUENCE [LARGE SCALE GENOMIC DNA]</scope>
    <source>
        <strain evidence="3 4">DSM 21029</strain>
    </source>
</reference>
<feature type="compositionally biased region" description="Polar residues" evidence="1">
    <location>
        <begin position="1"/>
        <end position="11"/>
    </location>
</feature>